<gene>
    <name evidence="1" type="ORF">BFL38_06215</name>
</gene>
<dbReference type="AlphaFoldDB" id="A0A1E5NE77"/>
<dbReference type="EMBL" id="MDCO01000010">
    <property type="protein sequence ID" value="OEJ14421.1"/>
    <property type="molecule type" value="Genomic_DNA"/>
</dbReference>
<reference evidence="1 2" key="1">
    <citation type="submission" date="2016-08" db="EMBL/GenBank/DDBJ databases">
        <title>Characterization and recognition of Brachyspira hampsonii sp. nov., a novel intestinal spirochete that is pathogenic to pigs.</title>
        <authorList>
            <person name="Mirajkar N."/>
            <person name="La T."/>
            <person name="Phillips N."/>
            <person name="Hampson D."/>
            <person name="Gebhart C."/>
        </authorList>
    </citation>
    <scope>NUCLEOTIDE SEQUENCE [LARGE SCALE GENOMIC DNA]</scope>
    <source>
        <strain evidence="1 2">P280/1</strain>
    </source>
</reference>
<sequence>MKRIITAIIVFNISIINLYANGIPMSTQSDTNTYSWIKGRQIVSVNLNPGYAGLIPPLINTIFDNYQTFTGLAGLDLSQFDKYLSAIEAKSSFWYVPNVSYTLLLHPRIGVEIGFGVQAMSFQLGVPKDKAGDLAADFIPGLNVPEVNIPGTDIPNTDNVTDNIIDTLVSSDTYLKASLIYFPATIGIKFFGGKNRQIVNTFRFGVEVLIYDIETENGILGLHTKRHTVDTTMYLSYELGWTIELFPTREWPVKPYIDISLFEIGYYIRSGIPGLYSDIHEGIGFFGSGLVDINAMIPTWNSFPSWINYVSAIRFSLFPRIGFSLRF</sequence>
<dbReference type="RefSeq" id="WP_069726594.1">
    <property type="nucleotide sequence ID" value="NZ_MDCO01000010.1"/>
</dbReference>
<dbReference type="Proteomes" id="UP000095247">
    <property type="component" value="Unassembled WGS sequence"/>
</dbReference>
<evidence type="ECO:0000313" key="2">
    <source>
        <dbReference type="Proteomes" id="UP000095247"/>
    </source>
</evidence>
<organism evidence="1 2">
    <name type="scientific">Brachyspira hampsonii</name>
    <dbReference type="NCBI Taxonomy" id="1287055"/>
    <lineage>
        <taxon>Bacteria</taxon>
        <taxon>Pseudomonadati</taxon>
        <taxon>Spirochaetota</taxon>
        <taxon>Spirochaetia</taxon>
        <taxon>Brachyspirales</taxon>
        <taxon>Brachyspiraceae</taxon>
        <taxon>Brachyspira</taxon>
    </lineage>
</organism>
<name>A0A1E5NE77_9SPIR</name>
<proteinExistence type="predicted"/>
<protein>
    <submittedName>
        <fullName evidence="1">Uncharacterized protein</fullName>
    </submittedName>
</protein>
<evidence type="ECO:0000313" key="1">
    <source>
        <dbReference type="EMBL" id="OEJ14421.1"/>
    </source>
</evidence>
<accession>A0A1E5NE77</accession>
<comment type="caution">
    <text evidence="1">The sequence shown here is derived from an EMBL/GenBank/DDBJ whole genome shotgun (WGS) entry which is preliminary data.</text>
</comment>